<reference evidence="1" key="1">
    <citation type="submission" date="2015-06" db="UniProtKB">
        <authorList>
            <consortium name="EnsemblPlants"/>
        </authorList>
    </citation>
    <scope>IDENTIFICATION</scope>
</reference>
<accession>M8C722</accession>
<sequence>MALAWNLASMEAEEVMIEVLVDVEECVLAVAYLEAVAEIENVAAEASVDSVAAAQWVEEMDEDLVATEADQVEDQGNTFFL</sequence>
<name>M8C722_AEGTA</name>
<proteinExistence type="predicted"/>
<dbReference type="EnsemblPlants" id="EMT10928">
    <property type="protein sequence ID" value="EMT10928"/>
    <property type="gene ID" value="F775_43888"/>
</dbReference>
<dbReference type="AlphaFoldDB" id="M8C722"/>
<organism evidence="1">
    <name type="scientific">Aegilops tauschii</name>
    <name type="common">Tausch's goatgrass</name>
    <name type="synonym">Aegilops squarrosa</name>
    <dbReference type="NCBI Taxonomy" id="37682"/>
    <lineage>
        <taxon>Eukaryota</taxon>
        <taxon>Viridiplantae</taxon>
        <taxon>Streptophyta</taxon>
        <taxon>Embryophyta</taxon>
        <taxon>Tracheophyta</taxon>
        <taxon>Spermatophyta</taxon>
        <taxon>Magnoliopsida</taxon>
        <taxon>Liliopsida</taxon>
        <taxon>Poales</taxon>
        <taxon>Poaceae</taxon>
        <taxon>BOP clade</taxon>
        <taxon>Pooideae</taxon>
        <taxon>Triticodae</taxon>
        <taxon>Triticeae</taxon>
        <taxon>Triticinae</taxon>
        <taxon>Aegilops</taxon>
    </lineage>
</organism>
<evidence type="ECO:0000313" key="1">
    <source>
        <dbReference type="EnsemblPlants" id="EMT10928"/>
    </source>
</evidence>
<protein>
    <submittedName>
        <fullName evidence="1">Uncharacterized protein</fullName>
    </submittedName>
</protein>